<accession>A0A149QWM1</accession>
<dbReference type="Gene3D" id="3.30.9.10">
    <property type="entry name" value="D-Amino Acid Oxidase, subunit A, domain 2"/>
    <property type="match status" value="1"/>
</dbReference>
<sequence length="371" mass="39635">MKAGQATTAVIGGGLHGLACALALVQRGQDVVLFERSWIGRRASGATAAGVRTLWRDPAEIGLSLEALERWYRMDALVGDDCGFRAGGQIKVAESHAEMEALAARAARTRDLGFHHEELIDTRELRRLAPMISEHCVGGLIARRDGAADPHRTIAAFRRAVEGHGAVIREGISVMALEPEAGGWRVVTDAGNWAVRHVVNAAGAWGGQVCRMVGEVIRFGYKASMVFVTERVQQAFGPVFSTVGRPLSFKQSSQGTLVVGGGIQGWADLEKGSTQVDFRALSRGAAAAQALFPAIRNVQIVRAWTGLEGKTPDLLPVIGPSARAPGVFHTFGFSGHGFELVPLVGEIIADCIMHGRSRYDIGAFDVARLLT</sequence>
<dbReference type="InterPro" id="IPR036188">
    <property type="entry name" value="FAD/NAD-bd_sf"/>
</dbReference>
<dbReference type="PATRIC" id="fig|442.7.peg.1776"/>
<name>A0A149QWM1_9PROT</name>
<dbReference type="Proteomes" id="UP000075573">
    <property type="component" value="Unassembled WGS sequence"/>
</dbReference>
<dbReference type="GO" id="GO:0005737">
    <property type="term" value="C:cytoplasm"/>
    <property type="evidence" value="ECO:0007669"/>
    <property type="project" value="TreeGrafter"/>
</dbReference>
<evidence type="ECO:0000313" key="3">
    <source>
        <dbReference type="EMBL" id="KXV01719.1"/>
    </source>
</evidence>
<reference evidence="3 4" key="1">
    <citation type="submission" date="2015-06" db="EMBL/GenBank/DDBJ databases">
        <title>Improved classification and identification of acetic acid bacteria using matrix-assisted laser desorption/ionization time-of-flight mass spectrometry; Gluconobacter nephelii and Gluconobacter uchimurae are later heterotypic synonyms of Gluconobacter japonicus and Gluconobacter oxydans, respectively.</title>
        <authorList>
            <person name="Li L."/>
            <person name="Cleenwerck I."/>
            <person name="De Vuyst L."/>
            <person name="Vandamme P."/>
        </authorList>
    </citation>
    <scope>NUCLEOTIDE SEQUENCE [LARGE SCALE GENOMIC DNA]</scope>
    <source>
        <strain evidence="3 4">LMG 1764</strain>
    </source>
</reference>
<dbReference type="SUPFAM" id="SSF51905">
    <property type="entry name" value="FAD/NAD(P)-binding domain"/>
    <property type="match status" value="1"/>
</dbReference>
<evidence type="ECO:0000313" key="4">
    <source>
        <dbReference type="Proteomes" id="UP000075573"/>
    </source>
</evidence>
<organism evidence="3 4">
    <name type="scientific">Gluconobacter potus</name>
    <dbReference type="NCBI Taxonomy" id="2724927"/>
    <lineage>
        <taxon>Bacteria</taxon>
        <taxon>Pseudomonadati</taxon>
        <taxon>Pseudomonadota</taxon>
        <taxon>Alphaproteobacteria</taxon>
        <taxon>Acetobacterales</taxon>
        <taxon>Acetobacteraceae</taxon>
        <taxon>Gluconobacter</taxon>
    </lineage>
</organism>
<feature type="domain" description="FAD dependent oxidoreductase" evidence="2">
    <location>
        <begin position="9"/>
        <end position="350"/>
    </location>
</feature>
<proteinExistence type="predicted"/>
<dbReference type="RefSeq" id="WP_062494998.1">
    <property type="nucleotide sequence ID" value="NZ_LHZB01000107.1"/>
</dbReference>
<dbReference type="EMBL" id="LHZB01000107">
    <property type="protein sequence ID" value="KXV01719.1"/>
    <property type="molecule type" value="Genomic_DNA"/>
</dbReference>
<protein>
    <submittedName>
        <fullName evidence="3">FAD-dependent oxidoreductase</fullName>
    </submittedName>
</protein>
<gene>
    <name evidence="3" type="ORF">AD929_05370</name>
</gene>
<dbReference type="AlphaFoldDB" id="A0A149QWM1"/>
<evidence type="ECO:0000256" key="1">
    <source>
        <dbReference type="ARBA" id="ARBA00023002"/>
    </source>
</evidence>
<dbReference type="Pfam" id="PF01266">
    <property type="entry name" value="DAO"/>
    <property type="match status" value="1"/>
</dbReference>
<dbReference type="Gene3D" id="3.50.50.60">
    <property type="entry name" value="FAD/NAD(P)-binding domain"/>
    <property type="match status" value="1"/>
</dbReference>
<keyword evidence="1" id="KW-0560">Oxidoreductase</keyword>
<evidence type="ECO:0000259" key="2">
    <source>
        <dbReference type="Pfam" id="PF01266"/>
    </source>
</evidence>
<comment type="caution">
    <text evidence="3">The sequence shown here is derived from an EMBL/GenBank/DDBJ whole genome shotgun (WGS) entry which is preliminary data.</text>
</comment>
<dbReference type="InterPro" id="IPR006076">
    <property type="entry name" value="FAD-dep_OxRdtase"/>
</dbReference>
<dbReference type="PANTHER" id="PTHR13847">
    <property type="entry name" value="SARCOSINE DEHYDROGENASE-RELATED"/>
    <property type="match status" value="1"/>
</dbReference>
<dbReference type="GO" id="GO:0016491">
    <property type="term" value="F:oxidoreductase activity"/>
    <property type="evidence" value="ECO:0007669"/>
    <property type="project" value="UniProtKB-KW"/>
</dbReference>